<dbReference type="PROSITE" id="PS00108">
    <property type="entry name" value="PROTEIN_KINASE_ST"/>
    <property type="match status" value="1"/>
</dbReference>
<evidence type="ECO:0000313" key="13">
    <source>
        <dbReference type="Proteomes" id="UP000247409"/>
    </source>
</evidence>
<evidence type="ECO:0000256" key="9">
    <source>
        <dbReference type="RuleBase" id="RU000304"/>
    </source>
</evidence>
<feature type="binding site" evidence="8">
    <location>
        <position position="62"/>
    </location>
    <ligand>
        <name>ATP</name>
        <dbReference type="ChEBI" id="CHEBI:30616"/>
    </ligand>
</feature>
<keyword evidence="4" id="KW-0808">Transferase</keyword>
<evidence type="ECO:0000256" key="5">
    <source>
        <dbReference type="ARBA" id="ARBA00022741"/>
    </source>
</evidence>
<dbReference type="GO" id="GO:0005524">
    <property type="term" value="F:ATP binding"/>
    <property type="evidence" value="ECO:0007669"/>
    <property type="project" value="UniProtKB-UniRule"/>
</dbReference>
<dbReference type="InterPro" id="IPR008271">
    <property type="entry name" value="Ser/Thr_kinase_AS"/>
</dbReference>
<dbReference type="InterPro" id="IPR011009">
    <property type="entry name" value="Kinase-like_dom_sf"/>
</dbReference>
<keyword evidence="5 8" id="KW-0547">Nucleotide-binding</keyword>
<dbReference type="STRING" id="448386.A0A2V3IPA2"/>
<evidence type="ECO:0000256" key="3">
    <source>
        <dbReference type="ARBA" id="ARBA00022553"/>
    </source>
</evidence>
<dbReference type="Proteomes" id="UP000247409">
    <property type="component" value="Unassembled WGS sequence"/>
</dbReference>
<organism evidence="12 13">
    <name type="scientific">Gracilariopsis chorda</name>
    <dbReference type="NCBI Taxonomy" id="448386"/>
    <lineage>
        <taxon>Eukaryota</taxon>
        <taxon>Rhodophyta</taxon>
        <taxon>Florideophyceae</taxon>
        <taxon>Rhodymeniophycidae</taxon>
        <taxon>Gracilariales</taxon>
        <taxon>Gracilariaceae</taxon>
        <taxon>Gracilariopsis</taxon>
    </lineage>
</organism>
<feature type="domain" description="PH" evidence="10">
    <location>
        <begin position="1"/>
        <end position="24"/>
    </location>
</feature>
<dbReference type="InterPro" id="IPR001849">
    <property type="entry name" value="PH_domain"/>
</dbReference>
<dbReference type="Gene3D" id="1.10.510.10">
    <property type="entry name" value="Transferase(Phosphotransferase) domain 1"/>
    <property type="match status" value="1"/>
</dbReference>
<keyword evidence="2 9" id="KW-0723">Serine/threonine-protein kinase</keyword>
<evidence type="ECO:0000259" key="11">
    <source>
        <dbReference type="PROSITE" id="PS50011"/>
    </source>
</evidence>
<dbReference type="OrthoDB" id="63267at2759"/>
<dbReference type="Pfam" id="PF00069">
    <property type="entry name" value="Pkinase"/>
    <property type="match status" value="1"/>
</dbReference>
<name>A0A2V3IPA2_9FLOR</name>
<keyword evidence="13" id="KW-1185">Reference proteome</keyword>
<evidence type="ECO:0000256" key="6">
    <source>
        <dbReference type="ARBA" id="ARBA00022777"/>
    </source>
</evidence>
<evidence type="ECO:0000256" key="7">
    <source>
        <dbReference type="ARBA" id="ARBA00022840"/>
    </source>
</evidence>
<dbReference type="AlphaFoldDB" id="A0A2V3IPA2"/>
<evidence type="ECO:0000259" key="10">
    <source>
        <dbReference type="PROSITE" id="PS50003"/>
    </source>
</evidence>
<dbReference type="SMART" id="SM00220">
    <property type="entry name" value="S_TKc"/>
    <property type="match status" value="1"/>
</dbReference>
<dbReference type="PROSITE" id="PS00107">
    <property type="entry name" value="PROTEIN_KINASE_ATP"/>
    <property type="match status" value="1"/>
</dbReference>
<evidence type="ECO:0000256" key="1">
    <source>
        <dbReference type="ARBA" id="ARBA00006935"/>
    </source>
</evidence>
<protein>
    <submittedName>
        <fullName evidence="12">RAC family serine/threonine-protein kinase-like</fullName>
    </submittedName>
</protein>
<proteinExistence type="inferred from homology"/>
<dbReference type="PANTHER" id="PTHR24351">
    <property type="entry name" value="RIBOSOMAL PROTEIN S6 KINASE"/>
    <property type="match status" value="1"/>
</dbReference>
<dbReference type="PROSITE" id="PS50003">
    <property type="entry name" value="PH_DOMAIN"/>
    <property type="match status" value="1"/>
</dbReference>
<evidence type="ECO:0000256" key="2">
    <source>
        <dbReference type="ARBA" id="ARBA00022527"/>
    </source>
</evidence>
<dbReference type="InterPro" id="IPR045270">
    <property type="entry name" value="STKc_AGC"/>
</dbReference>
<dbReference type="GO" id="GO:0004674">
    <property type="term" value="F:protein serine/threonine kinase activity"/>
    <property type="evidence" value="ECO:0007669"/>
    <property type="project" value="UniProtKB-KW"/>
</dbReference>
<keyword evidence="3" id="KW-0597">Phosphoprotein</keyword>
<evidence type="ECO:0000256" key="8">
    <source>
        <dbReference type="PROSITE-ProRule" id="PRU10141"/>
    </source>
</evidence>
<evidence type="ECO:0000256" key="4">
    <source>
        <dbReference type="ARBA" id="ARBA00022679"/>
    </source>
</evidence>
<evidence type="ECO:0000313" key="12">
    <source>
        <dbReference type="EMBL" id="PXF43916.1"/>
    </source>
</evidence>
<accession>A0A2V3IPA2</accession>
<reference evidence="12 13" key="1">
    <citation type="journal article" date="2018" name="Mol. Biol. Evol.">
        <title>Analysis of the draft genome of the red seaweed Gracilariopsis chorda provides insights into genome size evolution in Rhodophyta.</title>
        <authorList>
            <person name="Lee J."/>
            <person name="Yang E.C."/>
            <person name="Graf L."/>
            <person name="Yang J.H."/>
            <person name="Qiu H."/>
            <person name="Zel Zion U."/>
            <person name="Chan C.X."/>
            <person name="Stephens T.G."/>
            <person name="Weber A.P.M."/>
            <person name="Boo G.H."/>
            <person name="Boo S.M."/>
            <person name="Kim K.M."/>
            <person name="Shin Y."/>
            <person name="Jung M."/>
            <person name="Lee S.J."/>
            <person name="Yim H.S."/>
            <person name="Lee J.H."/>
            <person name="Bhattacharya D."/>
            <person name="Yoon H.S."/>
        </authorList>
    </citation>
    <scope>NUCLEOTIDE SEQUENCE [LARGE SCALE GENOMIC DNA]</scope>
    <source>
        <strain evidence="12 13">SKKU-2015</strain>
        <tissue evidence="12">Whole body</tissue>
    </source>
</reference>
<dbReference type="SUPFAM" id="SSF56112">
    <property type="entry name" value="Protein kinase-like (PK-like)"/>
    <property type="match status" value="1"/>
</dbReference>
<dbReference type="EMBL" id="NBIV01000108">
    <property type="protein sequence ID" value="PXF43916.1"/>
    <property type="molecule type" value="Genomic_DNA"/>
</dbReference>
<feature type="domain" description="Protein kinase" evidence="11">
    <location>
        <begin position="33"/>
        <end position="316"/>
    </location>
</feature>
<gene>
    <name evidence="12" type="ORF">BWQ96_06382</name>
</gene>
<dbReference type="PROSITE" id="PS50011">
    <property type="entry name" value="PROTEIN_KINASE_DOM"/>
    <property type="match status" value="1"/>
</dbReference>
<sequence>MYIRIKRNEEELQEWRKGLTEIIKYPLPNLSTLRIESIIGRGGGGKVFVVQSRQDGKLYALKVIDKLQTFKTAKAFRHVSSERLIMERFGRHPFLLHVEFAFQSDANLFIGSQFCPGGDLASYIRQKGNRSIPYDGKDYIGSVQTGRPRRYPRLTEEQTRSIACEIVLGLEHLHSKGVVYRDLKPENIFIDEDGHLKIGDYGLAKLLEEPSSGTRSLRTASVCGTRNYLSPEMLAGKPYSYESDMWSFGVMLYRIMIGAFPFDANRTKEVFQRIKKDTLDTPNWLSTEARELLRGLLQKDPRKRLTAERMKRMPFFAKVDWDAVLRKNCSPSISDVSVGDRLSDVLENFDLTKLEGISVGDYMYGHIEEATPATAPSHKRDPRGILIGFEYAHKDEDRLNDGPELLVKTRSGGLFSRITSLDFDQLPSPRGIFSSGSK</sequence>
<dbReference type="Gene3D" id="3.30.200.20">
    <property type="entry name" value="Phosphorylase Kinase, domain 1"/>
    <property type="match status" value="1"/>
</dbReference>
<keyword evidence="6 12" id="KW-0418">Kinase</keyword>
<dbReference type="FunFam" id="1.10.510.10:FF:000048">
    <property type="entry name" value="Protein kinase C"/>
    <property type="match status" value="1"/>
</dbReference>
<keyword evidence="7 8" id="KW-0067">ATP-binding</keyword>
<dbReference type="CDD" id="cd05123">
    <property type="entry name" value="STKc_AGC"/>
    <property type="match status" value="1"/>
</dbReference>
<dbReference type="InterPro" id="IPR017441">
    <property type="entry name" value="Protein_kinase_ATP_BS"/>
</dbReference>
<dbReference type="InterPro" id="IPR000719">
    <property type="entry name" value="Prot_kinase_dom"/>
</dbReference>
<comment type="similarity">
    <text evidence="1">Belongs to the protein kinase superfamily. AGC Ser/Thr protein kinase family. RAC subfamily.</text>
</comment>
<comment type="caution">
    <text evidence="12">The sequence shown here is derived from an EMBL/GenBank/DDBJ whole genome shotgun (WGS) entry which is preliminary data.</text>
</comment>